<dbReference type="Proteomes" id="UP001140453">
    <property type="component" value="Unassembled WGS sequence"/>
</dbReference>
<evidence type="ECO:0000313" key="9">
    <source>
        <dbReference type="Proteomes" id="UP001140453"/>
    </source>
</evidence>
<reference evidence="8" key="1">
    <citation type="submission" date="2022-10" db="EMBL/GenBank/DDBJ databases">
        <title>Tapping the CABI collections for fungal endophytes: first genome assemblies for Collariella, Neodidymelliopsis, Ascochyta clinopodiicola, Didymella pomorum, Didymosphaeria variabile, Neocosmospora piperis and Neocucurbitaria cava.</title>
        <authorList>
            <person name="Hill R."/>
        </authorList>
    </citation>
    <scope>NUCLEOTIDE SEQUENCE</scope>
    <source>
        <strain evidence="8">IMI 355082</strain>
    </source>
</reference>
<dbReference type="SUPFAM" id="SSF103473">
    <property type="entry name" value="MFS general substrate transporter"/>
    <property type="match status" value="1"/>
</dbReference>
<evidence type="ECO:0000256" key="1">
    <source>
        <dbReference type="ARBA" id="ARBA00004141"/>
    </source>
</evidence>
<dbReference type="PANTHER" id="PTHR43791">
    <property type="entry name" value="PERMEASE-RELATED"/>
    <property type="match status" value="1"/>
</dbReference>
<feature type="transmembrane region" description="Helical" evidence="6">
    <location>
        <begin position="318"/>
        <end position="342"/>
    </location>
</feature>
<dbReference type="EMBL" id="JAPEVB010000001">
    <property type="protein sequence ID" value="KAJ4396815.1"/>
    <property type="molecule type" value="Genomic_DNA"/>
</dbReference>
<feature type="transmembrane region" description="Helical" evidence="6">
    <location>
        <begin position="126"/>
        <end position="147"/>
    </location>
</feature>
<dbReference type="FunFam" id="1.20.1250.20:FF:000057">
    <property type="entry name" value="MFS general substrate transporter"/>
    <property type="match status" value="1"/>
</dbReference>
<keyword evidence="5 6" id="KW-0472">Membrane</keyword>
<evidence type="ECO:0000256" key="3">
    <source>
        <dbReference type="ARBA" id="ARBA00022692"/>
    </source>
</evidence>
<dbReference type="InterPro" id="IPR036259">
    <property type="entry name" value="MFS_trans_sf"/>
</dbReference>
<keyword evidence="4 6" id="KW-1133">Transmembrane helix</keyword>
<comment type="caution">
    <text evidence="8">The sequence shown here is derived from an EMBL/GenBank/DDBJ whole genome shotgun (WGS) entry which is preliminary data.</text>
</comment>
<dbReference type="GO" id="GO:0016020">
    <property type="term" value="C:membrane"/>
    <property type="evidence" value="ECO:0007669"/>
    <property type="project" value="UniProtKB-SubCell"/>
</dbReference>
<feature type="transmembrane region" description="Helical" evidence="6">
    <location>
        <begin position="354"/>
        <end position="371"/>
    </location>
</feature>
<evidence type="ECO:0000313" key="8">
    <source>
        <dbReference type="EMBL" id="KAJ4396815.1"/>
    </source>
</evidence>
<dbReference type="InterPro" id="IPR020846">
    <property type="entry name" value="MFS_dom"/>
</dbReference>
<evidence type="ECO:0000256" key="2">
    <source>
        <dbReference type="ARBA" id="ARBA00022448"/>
    </source>
</evidence>
<keyword evidence="9" id="KW-1185">Reference proteome</keyword>
<dbReference type="OrthoDB" id="2250022at2759"/>
<feature type="transmembrane region" description="Helical" evidence="6">
    <location>
        <begin position="415"/>
        <end position="437"/>
    </location>
</feature>
<dbReference type="PANTHER" id="PTHR43791:SF23">
    <property type="entry name" value="MAJOR FACILITATOR SUPERFAMILY (MFS) PROFILE DOMAIN-CONTAINING PROTEIN"/>
    <property type="match status" value="1"/>
</dbReference>
<organism evidence="8 9">
    <name type="scientific">Gnomoniopsis smithogilvyi</name>
    <dbReference type="NCBI Taxonomy" id="1191159"/>
    <lineage>
        <taxon>Eukaryota</taxon>
        <taxon>Fungi</taxon>
        <taxon>Dikarya</taxon>
        <taxon>Ascomycota</taxon>
        <taxon>Pezizomycotina</taxon>
        <taxon>Sordariomycetes</taxon>
        <taxon>Sordariomycetidae</taxon>
        <taxon>Diaporthales</taxon>
        <taxon>Gnomoniaceae</taxon>
        <taxon>Gnomoniopsis</taxon>
    </lineage>
</organism>
<feature type="domain" description="Major facilitator superfamily (MFS) profile" evidence="7">
    <location>
        <begin position="60"/>
        <end position="472"/>
    </location>
</feature>
<feature type="transmembrane region" description="Helical" evidence="6">
    <location>
        <begin position="153"/>
        <end position="175"/>
    </location>
</feature>
<sequence>MDIDKKPAFDEVGDKLSIAEGQGQNLAHSDACKPDSLSGLDNVEIARLNKKLVRKMDLFILPPIGILYILNYIDRQNLSAAKLQGIMEDLNMTTEQFATAVSILFVGYLPFQIPSNLIITRIARPGLYICTAVTIWGAISAATAAVTSYGQLLAVRAILGVVEAVFFPGAIYYLSAWYTKKELGKRLAGLYIAQQVGNAFGGLFAAAILQLKGRYGIAGWQWLFIIEGSATVGIGAICACIMPEFPHNSRFLTQIERDLAVWRVESEAGAAEGKEDESTMRGFLQALTDPKLLLLIACNFFSQAQGSIANYFPTLIDALGFTSTISLLLTAPPYILAAFIYWGIMFYSDRKNTVYPIIIGCISIATIMYIIPMSTDNVGARYFAMMMLPFSSVGPQILMYKTMNLHLARPVAKRAAASALVNAIGGTSNIGASYLYYQAPRFYAAFGTLMGCALLFAATITVYRWLVLRDNKRLDSEDPDQIAKAMKGGVTQEMVSLGWRYEMY</sequence>
<evidence type="ECO:0000256" key="4">
    <source>
        <dbReference type="ARBA" id="ARBA00022989"/>
    </source>
</evidence>
<feature type="transmembrane region" description="Helical" evidence="6">
    <location>
        <begin position="56"/>
        <end position="73"/>
    </location>
</feature>
<dbReference type="InterPro" id="IPR011701">
    <property type="entry name" value="MFS"/>
</dbReference>
<accession>A0A9W9D296</accession>
<gene>
    <name evidence="8" type="ORF">N0V93_001037</name>
</gene>
<evidence type="ECO:0000256" key="6">
    <source>
        <dbReference type="SAM" id="Phobius"/>
    </source>
</evidence>
<feature type="transmembrane region" description="Helical" evidence="6">
    <location>
        <begin position="443"/>
        <end position="466"/>
    </location>
</feature>
<feature type="transmembrane region" description="Helical" evidence="6">
    <location>
        <begin position="220"/>
        <end position="242"/>
    </location>
</feature>
<keyword evidence="3 6" id="KW-0812">Transmembrane</keyword>
<dbReference type="PROSITE" id="PS50850">
    <property type="entry name" value="MFS"/>
    <property type="match status" value="1"/>
</dbReference>
<feature type="transmembrane region" description="Helical" evidence="6">
    <location>
        <begin position="383"/>
        <end position="403"/>
    </location>
</feature>
<evidence type="ECO:0000259" key="7">
    <source>
        <dbReference type="PROSITE" id="PS50850"/>
    </source>
</evidence>
<evidence type="ECO:0000256" key="5">
    <source>
        <dbReference type="ARBA" id="ARBA00023136"/>
    </source>
</evidence>
<dbReference type="Pfam" id="PF07690">
    <property type="entry name" value="MFS_1"/>
    <property type="match status" value="1"/>
</dbReference>
<comment type="subcellular location">
    <subcellularLocation>
        <location evidence="1">Membrane</location>
        <topology evidence="1">Multi-pass membrane protein</topology>
    </subcellularLocation>
</comment>
<dbReference type="GO" id="GO:0022857">
    <property type="term" value="F:transmembrane transporter activity"/>
    <property type="evidence" value="ECO:0007669"/>
    <property type="project" value="InterPro"/>
</dbReference>
<dbReference type="Gene3D" id="1.20.1250.20">
    <property type="entry name" value="MFS general substrate transporter like domains"/>
    <property type="match status" value="2"/>
</dbReference>
<feature type="transmembrane region" description="Helical" evidence="6">
    <location>
        <begin position="97"/>
        <end position="119"/>
    </location>
</feature>
<feature type="transmembrane region" description="Helical" evidence="6">
    <location>
        <begin position="187"/>
        <end position="208"/>
    </location>
</feature>
<keyword evidence="2" id="KW-0813">Transport</keyword>
<dbReference type="AlphaFoldDB" id="A0A9W9D296"/>
<proteinExistence type="predicted"/>
<name>A0A9W9D296_9PEZI</name>
<protein>
    <recommendedName>
        <fullName evidence="7">Major facilitator superfamily (MFS) profile domain-containing protein</fullName>
    </recommendedName>
</protein>